<name>A0A1E7YV78_9PROT</name>
<evidence type="ECO:0000313" key="2">
    <source>
        <dbReference type="Proteomes" id="UP000175707"/>
    </source>
</evidence>
<evidence type="ECO:0008006" key="3">
    <source>
        <dbReference type="Google" id="ProtNLM"/>
    </source>
</evidence>
<dbReference type="AlphaFoldDB" id="A0A1E7YV78"/>
<sequence length="89" mass="9969">MSLHIVQLDVVPTNDDQRLLRLVFSNGESGVVNLADELDGPVFGPLLAQDRFSEATLHPLFRTVTWPNGADLAPEFLLDRLKQQRHHVA</sequence>
<proteinExistence type="predicted"/>
<protein>
    <recommendedName>
        <fullName evidence="3">DUF2442 domain-containing protein</fullName>
    </recommendedName>
</protein>
<dbReference type="Gene3D" id="3.30.2020.10">
    <property type="entry name" value="NE0471-like N-terminal domain"/>
    <property type="match status" value="1"/>
</dbReference>
<accession>A0A1E7YV78</accession>
<dbReference type="InterPro" id="IPR036782">
    <property type="entry name" value="NE0471-like_N"/>
</dbReference>
<dbReference type="EMBL" id="LZYH01000556">
    <property type="protein sequence ID" value="OFC59418.1"/>
    <property type="molecule type" value="Genomic_DNA"/>
</dbReference>
<dbReference type="InterPro" id="IPR018841">
    <property type="entry name" value="DUF2442"/>
</dbReference>
<dbReference type="Proteomes" id="UP000175707">
    <property type="component" value="Unassembled WGS sequence"/>
</dbReference>
<reference evidence="1 2" key="1">
    <citation type="submission" date="2016-06" db="EMBL/GenBank/DDBJ databases">
        <title>Gene turnover analysis identifies the evolutionary adaptation of the extremophile Acidithiobacillus caldus.</title>
        <authorList>
            <person name="Zhang X."/>
        </authorList>
    </citation>
    <scope>NUCLEOTIDE SEQUENCE [LARGE SCALE GENOMIC DNA]</scope>
    <source>
        <strain evidence="1 2">S1</strain>
    </source>
</reference>
<evidence type="ECO:0000313" key="1">
    <source>
        <dbReference type="EMBL" id="OFC59418.1"/>
    </source>
</evidence>
<comment type="caution">
    <text evidence="1">The sequence shown here is derived from an EMBL/GenBank/DDBJ whole genome shotgun (WGS) entry which is preliminary data.</text>
</comment>
<dbReference type="SUPFAM" id="SSF143880">
    <property type="entry name" value="NE0471 N-terminal domain-like"/>
    <property type="match status" value="1"/>
</dbReference>
<dbReference type="Pfam" id="PF10387">
    <property type="entry name" value="DUF2442"/>
    <property type="match status" value="1"/>
</dbReference>
<gene>
    <name evidence="1" type="ORF">BAE30_08605</name>
</gene>
<organism evidence="1 2">
    <name type="scientific">Acidithiobacillus caldus</name>
    <dbReference type="NCBI Taxonomy" id="33059"/>
    <lineage>
        <taxon>Bacteria</taxon>
        <taxon>Pseudomonadati</taxon>
        <taxon>Pseudomonadota</taxon>
        <taxon>Acidithiobacillia</taxon>
        <taxon>Acidithiobacillales</taxon>
        <taxon>Acidithiobacillaceae</taxon>
        <taxon>Acidithiobacillus</taxon>
    </lineage>
</organism>